<evidence type="ECO:0000256" key="1">
    <source>
        <dbReference type="SAM" id="SignalP"/>
    </source>
</evidence>
<feature type="chain" id="PRO_5046722411" description="Lipoprotein SmpA/OmlA domain-containing protein" evidence="1">
    <location>
        <begin position="24"/>
        <end position="107"/>
    </location>
</feature>
<dbReference type="Proteomes" id="UP001163739">
    <property type="component" value="Chromosome"/>
</dbReference>
<dbReference type="RefSeq" id="WP_265049417.1">
    <property type="nucleotide sequence ID" value="NZ_CP100390.1"/>
</dbReference>
<sequence>MRKNSILLVAGALSACLFSTVSVSDTLKIGVSEQAQENKYINRPKVGMSMDTVTSFFGNPTTISGPTGKPAIYQWKYADFTVYFEGEYVIHSVLHPSTLEKKQNEQP</sequence>
<protein>
    <recommendedName>
        <fullName evidence="4">Lipoprotein SmpA/OmlA domain-containing protein</fullName>
    </recommendedName>
</protein>
<evidence type="ECO:0000313" key="2">
    <source>
        <dbReference type="EMBL" id="UZE97944.1"/>
    </source>
</evidence>
<proteinExistence type="predicted"/>
<name>A0ABY6N7F8_9ALTE</name>
<feature type="signal peptide" evidence="1">
    <location>
        <begin position="1"/>
        <end position="23"/>
    </location>
</feature>
<keyword evidence="3" id="KW-1185">Reference proteome</keyword>
<reference evidence="2" key="1">
    <citation type="submission" date="2022-06" db="EMBL/GenBank/DDBJ databases">
        <title>Alkalimarinus sp. nov., isolated from gut of a Alitta virens.</title>
        <authorList>
            <person name="Yang A.I."/>
            <person name="Shin N.-R."/>
        </authorList>
    </citation>
    <scope>NUCLEOTIDE SEQUENCE</scope>
    <source>
        <strain evidence="2">A2M4</strain>
    </source>
</reference>
<gene>
    <name evidence="2" type="ORF">NKI27_09490</name>
</gene>
<organism evidence="2 3">
    <name type="scientific">Alkalimarinus alittae</name>
    <dbReference type="NCBI Taxonomy" id="2961619"/>
    <lineage>
        <taxon>Bacteria</taxon>
        <taxon>Pseudomonadati</taxon>
        <taxon>Pseudomonadota</taxon>
        <taxon>Gammaproteobacteria</taxon>
        <taxon>Alteromonadales</taxon>
        <taxon>Alteromonadaceae</taxon>
        <taxon>Alkalimarinus</taxon>
    </lineage>
</organism>
<evidence type="ECO:0008006" key="4">
    <source>
        <dbReference type="Google" id="ProtNLM"/>
    </source>
</evidence>
<accession>A0ABY6N7F8</accession>
<dbReference type="EMBL" id="CP100390">
    <property type="protein sequence ID" value="UZE97944.1"/>
    <property type="molecule type" value="Genomic_DNA"/>
</dbReference>
<dbReference type="PROSITE" id="PS51257">
    <property type="entry name" value="PROKAR_LIPOPROTEIN"/>
    <property type="match status" value="1"/>
</dbReference>
<evidence type="ECO:0000313" key="3">
    <source>
        <dbReference type="Proteomes" id="UP001163739"/>
    </source>
</evidence>
<keyword evidence="1" id="KW-0732">Signal</keyword>